<organism evidence="1">
    <name type="scientific">hydrocarbon metagenome</name>
    <dbReference type="NCBI Taxonomy" id="938273"/>
    <lineage>
        <taxon>unclassified sequences</taxon>
        <taxon>metagenomes</taxon>
        <taxon>ecological metagenomes</taxon>
    </lineage>
</organism>
<dbReference type="EMBL" id="LNQE01001277">
    <property type="protein sequence ID" value="KUG19547.1"/>
    <property type="molecule type" value="Genomic_DNA"/>
</dbReference>
<dbReference type="AlphaFoldDB" id="A0A0W8FF81"/>
<comment type="caution">
    <text evidence="1">The sequence shown here is derived from an EMBL/GenBank/DDBJ whole genome shotgun (WGS) entry which is preliminary data.</text>
</comment>
<reference evidence="1" key="1">
    <citation type="journal article" date="2015" name="Proc. Natl. Acad. Sci. U.S.A.">
        <title>Networks of energetic and metabolic interactions define dynamics in microbial communities.</title>
        <authorList>
            <person name="Embree M."/>
            <person name="Liu J.K."/>
            <person name="Al-Bassam M.M."/>
            <person name="Zengler K."/>
        </authorList>
    </citation>
    <scope>NUCLEOTIDE SEQUENCE</scope>
</reference>
<protein>
    <submittedName>
        <fullName evidence="1">Uncharacterized protein</fullName>
    </submittedName>
</protein>
<proteinExistence type="predicted"/>
<evidence type="ECO:0000313" key="1">
    <source>
        <dbReference type="EMBL" id="KUG19547.1"/>
    </source>
</evidence>
<sequence>MGDDLLQEDKNASCGGVPHLSPITERIPMAGRECLIVLEI</sequence>
<gene>
    <name evidence="1" type="ORF">ASZ90_010727</name>
</gene>
<name>A0A0W8FF81_9ZZZZ</name>
<accession>A0A0W8FF81</accession>